<name>A0A7S7AXY4_9SPIR</name>
<evidence type="ECO:0000313" key="3">
    <source>
        <dbReference type="Proteomes" id="UP000593915"/>
    </source>
</evidence>
<protein>
    <submittedName>
        <fullName evidence="2">TatD family hydrolase</fullName>
    </submittedName>
</protein>
<dbReference type="PANTHER" id="PTHR46124:SF2">
    <property type="entry name" value="D-AMINOACYL-TRNA DEACYLASE"/>
    <property type="match status" value="1"/>
</dbReference>
<feature type="binding site" evidence="1">
    <location>
        <position position="6"/>
    </location>
    <ligand>
        <name>a divalent metal cation</name>
        <dbReference type="ChEBI" id="CHEBI:60240"/>
        <label>1</label>
    </ligand>
</feature>
<dbReference type="InterPro" id="IPR001130">
    <property type="entry name" value="TatD-like"/>
</dbReference>
<dbReference type="RefSeq" id="WP_194077146.1">
    <property type="nucleotide sequence ID" value="NZ_CP061839.1"/>
</dbReference>
<keyword evidence="2" id="KW-0378">Hydrolase</keyword>
<dbReference type="InterPro" id="IPR032466">
    <property type="entry name" value="Metal_Hydrolase"/>
</dbReference>
<gene>
    <name evidence="2" type="ORF">IFE08_04630</name>
</gene>
<sequence length="263" mass="29730">MYTDAHIHILDTVEQLINGGIKDAEKSVFCKDSVFCASADTASRFKLQKKICSENNSDFILSFGIHPQNPITEEIPFLEELILQKGISAIGECGFDFFEEKYKANVQSQIKVWKVQLKLAQKTGLPMVIHCRKAMHLLFEECSGLKKVSSVIFHGWAGSKIEAASFLKKGVNAYFCIGKGLLRGQKAQMEACLNIEQKRLLTETDSPYMTLKGEPYSLPSDIKEVVKKAATIRLKTASPPETEIKEFKMNIYENFKRAYNFRL</sequence>
<dbReference type="Gene3D" id="3.20.20.140">
    <property type="entry name" value="Metal-dependent hydrolases"/>
    <property type="match status" value="1"/>
</dbReference>
<dbReference type="Pfam" id="PF01026">
    <property type="entry name" value="TatD_DNase"/>
    <property type="match status" value="1"/>
</dbReference>
<dbReference type="EMBL" id="CP061839">
    <property type="protein sequence ID" value="QOW61666.1"/>
    <property type="molecule type" value="Genomic_DNA"/>
</dbReference>
<dbReference type="PANTHER" id="PTHR46124">
    <property type="entry name" value="D-AMINOACYL-TRNA DEACYLASE"/>
    <property type="match status" value="1"/>
</dbReference>
<feature type="binding site" evidence="1">
    <location>
        <position position="205"/>
    </location>
    <ligand>
        <name>a divalent metal cation</name>
        <dbReference type="ChEBI" id="CHEBI:60240"/>
        <label>1</label>
    </ligand>
</feature>
<reference evidence="2 3" key="1">
    <citation type="submission" date="2020-09" db="EMBL/GenBank/DDBJ databases">
        <title>Characterization of Treponema spp. from bovine digital dermatitis in Korea.</title>
        <authorList>
            <person name="Espiritu H.M."/>
            <person name="Cho Y.I."/>
            <person name="Mamuad L."/>
        </authorList>
    </citation>
    <scope>NUCLEOTIDE SEQUENCE [LARGE SCALE GENOMIC DNA]</scope>
    <source>
        <strain evidence="2 3">KS1</strain>
    </source>
</reference>
<dbReference type="GO" id="GO:0046872">
    <property type="term" value="F:metal ion binding"/>
    <property type="evidence" value="ECO:0007669"/>
    <property type="project" value="UniProtKB-KW"/>
</dbReference>
<evidence type="ECO:0000313" key="2">
    <source>
        <dbReference type="EMBL" id="QOW61666.1"/>
    </source>
</evidence>
<accession>A0A7S7AXY4</accession>
<feature type="binding site" evidence="1">
    <location>
        <position position="92"/>
    </location>
    <ligand>
        <name>a divalent metal cation</name>
        <dbReference type="ChEBI" id="CHEBI:60240"/>
        <label>1</label>
    </ligand>
</feature>
<feature type="binding site" evidence="1">
    <location>
        <position position="8"/>
    </location>
    <ligand>
        <name>a divalent metal cation</name>
        <dbReference type="ChEBI" id="CHEBI:60240"/>
        <label>1</label>
    </ligand>
</feature>
<proteinExistence type="predicted"/>
<organism evidence="2 3">
    <name type="scientific">Treponema pedis</name>
    <dbReference type="NCBI Taxonomy" id="409322"/>
    <lineage>
        <taxon>Bacteria</taxon>
        <taxon>Pseudomonadati</taxon>
        <taxon>Spirochaetota</taxon>
        <taxon>Spirochaetia</taxon>
        <taxon>Spirochaetales</taxon>
        <taxon>Treponemataceae</taxon>
        <taxon>Treponema</taxon>
    </lineage>
</organism>
<evidence type="ECO:0000256" key="1">
    <source>
        <dbReference type="PIRSR" id="PIRSR005902-1"/>
    </source>
</evidence>
<feature type="binding site" evidence="1">
    <location>
        <position position="154"/>
    </location>
    <ligand>
        <name>a divalent metal cation</name>
        <dbReference type="ChEBI" id="CHEBI:60240"/>
        <label>2</label>
    </ligand>
</feature>
<dbReference type="AlphaFoldDB" id="A0A7S7AXY4"/>
<dbReference type="GO" id="GO:0005829">
    <property type="term" value="C:cytosol"/>
    <property type="evidence" value="ECO:0007669"/>
    <property type="project" value="TreeGrafter"/>
</dbReference>
<dbReference type="Proteomes" id="UP000593915">
    <property type="component" value="Chromosome"/>
</dbReference>
<dbReference type="PIRSF" id="PIRSF005902">
    <property type="entry name" value="DNase_TatD"/>
    <property type="match status" value="1"/>
</dbReference>
<keyword evidence="1" id="KW-0479">Metal-binding</keyword>
<feature type="binding site" evidence="1">
    <location>
        <position position="130"/>
    </location>
    <ligand>
        <name>a divalent metal cation</name>
        <dbReference type="ChEBI" id="CHEBI:60240"/>
        <label>2</label>
    </ligand>
</feature>
<dbReference type="GO" id="GO:0016788">
    <property type="term" value="F:hydrolase activity, acting on ester bonds"/>
    <property type="evidence" value="ECO:0007669"/>
    <property type="project" value="InterPro"/>
</dbReference>
<dbReference type="SUPFAM" id="SSF51556">
    <property type="entry name" value="Metallo-dependent hydrolases"/>
    <property type="match status" value="1"/>
</dbReference>